<proteinExistence type="predicted"/>
<evidence type="ECO:0000313" key="2">
    <source>
        <dbReference type="Proteomes" id="UP000000748"/>
    </source>
</evidence>
<evidence type="ECO:0000313" key="1">
    <source>
        <dbReference type="EMBL" id="CAR07074.1"/>
    </source>
</evidence>
<accession>B7MRW0</accession>
<dbReference type="Pfam" id="PF04985">
    <property type="entry name" value="Phage_tube"/>
    <property type="match status" value="1"/>
</dbReference>
<reference evidence="2" key="1">
    <citation type="journal article" date="2009" name="PLoS Genet.">
        <title>Organised genome dynamics in the Escherichia coli species results in highly diverse adaptive paths.</title>
        <authorList>
            <person name="Touchon M."/>
            <person name="Hoede C."/>
            <person name="Tenaillon O."/>
            <person name="Barbe V."/>
            <person name="Baeriswyl S."/>
            <person name="Bidet P."/>
            <person name="Bingen E."/>
            <person name="Bonacorsi S."/>
            <person name="Bouchier C."/>
            <person name="Bouvet O."/>
            <person name="Calteau A."/>
            <person name="Chiapello H."/>
            <person name="Clermont O."/>
            <person name="Cruveiller S."/>
            <person name="Danchin A."/>
            <person name="Diard M."/>
            <person name="Dossat C."/>
            <person name="Karoui M.E."/>
            <person name="Frapy E."/>
            <person name="Garry L."/>
            <person name="Ghigo J.M."/>
            <person name="Gilles A.M."/>
            <person name="Johnson J."/>
            <person name="Le Bouguenec C."/>
            <person name="Lescat M."/>
            <person name="Mangenot S."/>
            <person name="Martinez-Jehanne V."/>
            <person name="Matic I."/>
            <person name="Nassif X."/>
            <person name="Oztas S."/>
            <person name="Petit M.A."/>
            <person name="Pichon C."/>
            <person name="Rouy Z."/>
            <person name="Ruf C.S."/>
            <person name="Schneider D."/>
            <person name="Tourret J."/>
            <person name="Vacherie B."/>
            <person name="Vallenet D."/>
            <person name="Medigue C."/>
            <person name="Rocha E.P.C."/>
            <person name="Denamur E."/>
        </authorList>
    </citation>
    <scope>NUCLEOTIDE SEQUENCE [LARGE SCALE GENOMIC DNA]</scope>
    <source>
        <strain evidence="2">ED1a</strain>
    </source>
</reference>
<name>B7MRW0_ECO81</name>
<dbReference type="NCBIfam" id="TIGR01611">
    <property type="entry name" value="tail_tube"/>
    <property type="match status" value="1"/>
</dbReference>
<gene>
    <name evidence="1" type="primary">FII</name>
    <name evidence="1" type="ordered locus">ECED1_0871</name>
</gene>
<dbReference type="KEGG" id="ecq:ECED1_0871"/>
<dbReference type="Proteomes" id="UP000000748">
    <property type="component" value="Chromosome"/>
</dbReference>
<sequence length="169" mass="19081">MAVPNKLRVFTVYIDGENKLGRVTSFTPPKLTRKTESFRGAGMPGSVSVDFGLDDGALDLSFAVGGADAHLFSRYAGSLDEVRLRFSGEYYSDADIRYVDIEVRGRITEIDMGEAKQGEDTEHSYSMKNTWYRLSVDDLEKIEFDVLNFIWRIDGKDVLPDRTRSMLGF</sequence>
<dbReference type="HOGENOM" id="CLU_130297_2_1_6"/>
<dbReference type="EMBL" id="CU928162">
    <property type="protein sequence ID" value="CAR07074.1"/>
    <property type="molecule type" value="Genomic_DNA"/>
</dbReference>
<protein>
    <submittedName>
        <fullName evidence="1">Major tail tube protein (Protein FII) from prophage</fullName>
    </submittedName>
</protein>
<dbReference type="InterPro" id="IPR006498">
    <property type="entry name" value="Tail_tube"/>
</dbReference>
<organism evidence="1 2">
    <name type="scientific">Escherichia coli O81 (strain ED1a)</name>
    <dbReference type="NCBI Taxonomy" id="585397"/>
    <lineage>
        <taxon>Bacteria</taxon>
        <taxon>Pseudomonadati</taxon>
        <taxon>Pseudomonadota</taxon>
        <taxon>Gammaproteobacteria</taxon>
        <taxon>Enterobacterales</taxon>
        <taxon>Enterobacteriaceae</taxon>
        <taxon>Escherichia</taxon>
    </lineage>
</organism>
<dbReference type="AlphaFoldDB" id="B7MRW0"/>
<dbReference type="RefSeq" id="WP_000290494.1">
    <property type="nucleotide sequence ID" value="NC_011745.1"/>
</dbReference>